<reference evidence="2 3" key="1">
    <citation type="submission" date="2024-03" db="EMBL/GenBank/DDBJ databases">
        <title>Draft genome sequence of Pseudonocardia tropica JCM 19149.</title>
        <authorList>
            <person name="Butdee W."/>
            <person name="Duangmal K."/>
        </authorList>
    </citation>
    <scope>NUCLEOTIDE SEQUENCE [LARGE SCALE GENOMIC DNA]</scope>
    <source>
        <strain evidence="2 3">JCM 19149</strain>
    </source>
</reference>
<proteinExistence type="predicted"/>
<dbReference type="Pfam" id="PF00724">
    <property type="entry name" value="Oxidored_FMN"/>
    <property type="match status" value="1"/>
</dbReference>
<evidence type="ECO:0000313" key="3">
    <source>
        <dbReference type="Proteomes" id="UP001464923"/>
    </source>
</evidence>
<organism evidence="2 3">
    <name type="scientific">Pseudonocardia tropica</name>
    <dbReference type="NCBI Taxonomy" id="681289"/>
    <lineage>
        <taxon>Bacteria</taxon>
        <taxon>Bacillati</taxon>
        <taxon>Actinomycetota</taxon>
        <taxon>Actinomycetes</taxon>
        <taxon>Pseudonocardiales</taxon>
        <taxon>Pseudonocardiaceae</taxon>
        <taxon>Pseudonocardia</taxon>
    </lineage>
</organism>
<comment type="caution">
    <text evidence="2">The sequence shown here is derived from an EMBL/GenBank/DDBJ whole genome shotgun (WGS) entry which is preliminary data.</text>
</comment>
<gene>
    <name evidence="2" type="ORF">WHI96_01545</name>
</gene>
<name>A0ABV1JNH4_9PSEU</name>
<keyword evidence="3" id="KW-1185">Reference proteome</keyword>
<feature type="domain" description="NADH:flavin oxidoreductase/NADH oxidase N-terminal" evidence="1">
    <location>
        <begin position="11"/>
        <end position="304"/>
    </location>
</feature>
<evidence type="ECO:0000313" key="2">
    <source>
        <dbReference type="EMBL" id="MEQ3537490.1"/>
    </source>
</evidence>
<dbReference type="SUPFAM" id="SSF51395">
    <property type="entry name" value="FMN-linked oxidoreductases"/>
    <property type="match status" value="1"/>
</dbReference>
<dbReference type="PANTHER" id="PTHR22893">
    <property type="entry name" value="NADH OXIDOREDUCTASE-RELATED"/>
    <property type="match status" value="1"/>
</dbReference>
<dbReference type="InterPro" id="IPR045247">
    <property type="entry name" value="Oye-like"/>
</dbReference>
<dbReference type="InterPro" id="IPR001155">
    <property type="entry name" value="OxRdtase_FMN_N"/>
</dbReference>
<sequence>MSTRAARLLGRPYALGSAQLPNRIVMAPMTRAFSPDGVPAADVAAYYGRRAAAGTGLIITEGTYIDDPSAGDVPTVPFFHGEASLAGWAEVVAAVHGAGGRIMPQLWHVGITREAGKAPFPEAPSVGPSGVALDGTEGAGEALTAAGLDRIVGAFAEAARQAERIGFDGVELHGAHGYLIDEFLWERTNRRTDGYAGGPAERARFAAEIVAAVREQVSPDFPVVFRFSQWKAGDYDAKLAHTPDELGTVLTPLADAGVTAFHASGRRYWEPEFPEWDAELNIAGWARKVTGLPTITVGSVGLDRVFAPEIFAGGDAHAGVSGIEKLLDRLEDDEFDLVAVGRALLADPEWAQKVLEGRESELVPFEKSALATLH</sequence>
<evidence type="ECO:0000259" key="1">
    <source>
        <dbReference type="Pfam" id="PF00724"/>
    </source>
</evidence>
<dbReference type="Gene3D" id="3.20.20.70">
    <property type="entry name" value="Aldolase class I"/>
    <property type="match status" value="1"/>
</dbReference>
<dbReference type="PANTHER" id="PTHR22893:SF55">
    <property type="entry name" value="OXIDOREDUCTASE-RELATED"/>
    <property type="match status" value="1"/>
</dbReference>
<dbReference type="InterPro" id="IPR013785">
    <property type="entry name" value="Aldolase_TIM"/>
</dbReference>
<dbReference type="CDD" id="cd04747">
    <property type="entry name" value="OYE_like_5_FMN"/>
    <property type="match status" value="1"/>
</dbReference>
<dbReference type="EMBL" id="JBEDNP010000001">
    <property type="protein sequence ID" value="MEQ3537490.1"/>
    <property type="molecule type" value="Genomic_DNA"/>
</dbReference>
<protein>
    <submittedName>
        <fullName evidence="2">NADH:flavin oxidoreductase</fullName>
    </submittedName>
</protein>
<dbReference type="RefSeq" id="WP_345648129.1">
    <property type="nucleotide sequence ID" value="NZ_BAABLY010000055.1"/>
</dbReference>
<accession>A0ABV1JNH4</accession>
<dbReference type="Proteomes" id="UP001464923">
    <property type="component" value="Unassembled WGS sequence"/>
</dbReference>